<accession>A0ABP7LAY5</accession>
<dbReference type="Proteomes" id="UP001500827">
    <property type="component" value="Unassembled WGS sequence"/>
</dbReference>
<evidence type="ECO:0000313" key="1">
    <source>
        <dbReference type="EMBL" id="GAA3896906.1"/>
    </source>
</evidence>
<gene>
    <name evidence="1" type="ORF">GCM10022276_14860</name>
</gene>
<evidence type="ECO:0000313" key="2">
    <source>
        <dbReference type="Proteomes" id="UP001500827"/>
    </source>
</evidence>
<organism evidence="1 2">
    <name type="scientific">Sphingomonas limnosediminicola</name>
    <dbReference type="NCBI Taxonomy" id="940133"/>
    <lineage>
        <taxon>Bacteria</taxon>
        <taxon>Pseudomonadati</taxon>
        <taxon>Pseudomonadota</taxon>
        <taxon>Alphaproteobacteria</taxon>
        <taxon>Sphingomonadales</taxon>
        <taxon>Sphingomonadaceae</taxon>
        <taxon>Sphingomonas</taxon>
    </lineage>
</organism>
<name>A0ABP7LAY5_9SPHN</name>
<proteinExistence type="predicted"/>
<sequence>MTVPGKLKFWSSRGPTASVAGVLEVDEGVSCAAAIAGWISSPAAQIAIDKRQAPRILSPSLFVNRAK</sequence>
<keyword evidence="2" id="KW-1185">Reference proteome</keyword>
<dbReference type="EMBL" id="BAABBM010000001">
    <property type="protein sequence ID" value="GAA3896906.1"/>
    <property type="molecule type" value="Genomic_DNA"/>
</dbReference>
<reference evidence="2" key="1">
    <citation type="journal article" date="2019" name="Int. J. Syst. Evol. Microbiol.">
        <title>The Global Catalogue of Microorganisms (GCM) 10K type strain sequencing project: providing services to taxonomists for standard genome sequencing and annotation.</title>
        <authorList>
            <consortium name="The Broad Institute Genomics Platform"/>
            <consortium name="The Broad Institute Genome Sequencing Center for Infectious Disease"/>
            <person name="Wu L."/>
            <person name="Ma J."/>
        </authorList>
    </citation>
    <scope>NUCLEOTIDE SEQUENCE [LARGE SCALE GENOMIC DNA]</scope>
    <source>
        <strain evidence="2">JCM 17543</strain>
    </source>
</reference>
<protein>
    <submittedName>
        <fullName evidence="1">Uncharacterized protein</fullName>
    </submittedName>
</protein>
<comment type="caution">
    <text evidence="1">The sequence shown here is derived from an EMBL/GenBank/DDBJ whole genome shotgun (WGS) entry which is preliminary data.</text>
</comment>